<feature type="compositionally biased region" description="Polar residues" evidence="1">
    <location>
        <begin position="43"/>
        <end position="56"/>
    </location>
</feature>
<proteinExistence type="predicted"/>
<dbReference type="Proteomes" id="UP001497453">
    <property type="component" value="Chromosome 6"/>
</dbReference>
<organism evidence="2 3">
    <name type="scientific">Somion occarium</name>
    <dbReference type="NCBI Taxonomy" id="3059160"/>
    <lineage>
        <taxon>Eukaryota</taxon>
        <taxon>Fungi</taxon>
        <taxon>Dikarya</taxon>
        <taxon>Basidiomycota</taxon>
        <taxon>Agaricomycotina</taxon>
        <taxon>Agaricomycetes</taxon>
        <taxon>Polyporales</taxon>
        <taxon>Cerrenaceae</taxon>
        <taxon>Somion</taxon>
    </lineage>
</organism>
<dbReference type="EMBL" id="OZ037949">
    <property type="protein sequence ID" value="CAL1711040.1"/>
    <property type="molecule type" value="Genomic_DNA"/>
</dbReference>
<feature type="region of interest" description="Disordered" evidence="1">
    <location>
        <begin position="42"/>
        <end position="110"/>
    </location>
</feature>
<evidence type="ECO:0000256" key="1">
    <source>
        <dbReference type="SAM" id="MobiDB-lite"/>
    </source>
</evidence>
<name>A0ABP1DTF6_9APHY</name>
<feature type="compositionally biased region" description="Low complexity" evidence="1">
    <location>
        <begin position="76"/>
        <end position="92"/>
    </location>
</feature>
<evidence type="ECO:0000313" key="3">
    <source>
        <dbReference type="Proteomes" id="UP001497453"/>
    </source>
</evidence>
<feature type="compositionally biased region" description="Low complexity" evidence="1">
    <location>
        <begin position="7"/>
        <end position="19"/>
    </location>
</feature>
<accession>A0ABP1DTF6</accession>
<feature type="region of interest" description="Disordered" evidence="1">
    <location>
        <begin position="1"/>
        <end position="21"/>
    </location>
</feature>
<evidence type="ECO:0000313" key="2">
    <source>
        <dbReference type="EMBL" id="CAL1711040.1"/>
    </source>
</evidence>
<reference evidence="3" key="1">
    <citation type="submission" date="2024-04" db="EMBL/GenBank/DDBJ databases">
        <authorList>
            <person name="Shaw F."/>
            <person name="Minotto A."/>
        </authorList>
    </citation>
    <scope>NUCLEOTIDE SEQUENCE [LARGE SCALE GENOMIC DNA]</scope>
</reference>
<gene>
    <name evidence="2" type="ORF">GFSPODELE1_LOCUS8149</name>
</gene>
<keyword evidence="3" id="KW-1185">Reference proteome</keyword>
<sequence>MSSQAPTSNSSRSTTSSRSLAHEQLIALPSLACSLSSLPQAKSVDSVSLHPSSMSAQRAAESEAKLRKVLSKSSHSSIPSAYMPAPSYSPGSNDPQLTMRRAQKATKIQV</sequence>
<protein>
    <submittedName>
        <fullName evidence="2">Uncharacterized protein</fullName>
    </submittedName>
</protein>